<proteinExistence type="predicted"/>
<organism evidence="2 3">
    <name type="scientific">Vigna mungo</name>
    <name type="common">Black gram</name>
    <name type="synonym">Phaseolus mungo</name>
    <dbReference type="NCBI Taxonomy" id="3915"/>
    <lineage>
        <taxon>Eukaryota</taxon>
        <taxon>Viridiplantae</taxon>
        <taxon>Streptophyta</taxon>
        <taxon>Embryophyta</taxon>
        <taxon>Tracheophyta</taxon>
        <taxon>Spermatophyta</taxon>
        <taxon>Magnoliopsida</taxon>
        <taxon>eudicotyledons</taxon>
        <taxon>Gunneridae</taxon>
        <taxon>Pentapetalae</taxon>
        <taxon>rosids</taxon>
        <taxon>fabids</taxon>
        <taxon>Fabales</taxon>
        <taxon>Fabaceae</taxon>
        <taxon>Papilionoideae</taxon>
        <taxon>50 kb inversion clade</taxon>
        <taxon>NPAAA clade</taxon>
        <taxon>indigoferoid/millettioid clade</taxon>
        <taxon>Phaseoleae</taxon>
        <taxon>Vigna</taxon>
    </lineage>
</organism>
<name>A0AAQ3NAP9_VIGMU</name>
<evidence type="ECO:0000313" key="3">
    <source>
        <dbReference type="Proteomes" id="UP001374535"/>
    </source>
</evidence>
<evidence type="ECO:0000256" key="1">
    <source>
        <dbReference type="SAM" id="Phobius"/>
    </source>
</evidence>
<reference evidence="2 3" key="1">
    <citation type="journal article" date="2023" name="Life. Sci Alliance">
        <title>Evolutionary insights into 3D genome organization and epigenetic landscape of Vigna mungo.</title>
        <authorList>
            <person name="Junaid A."/>
            <person name="Singh B."/>
            <person name="Bhatia S."/>
        </authorList>
    </citation>
    <scope>NUCLEOTIDE SEQUENCE [LARGE SCALE GENOMIC DNA]</scope>
    <source>
        <strain evidence="2">Urdbean</strain>
    </source>
</reference>
<evidence type="ECO:0000313" key="2">
    <source>
        <dbReference type="EMBL" id="WVZ05113.1"/>
    </source>
</evidence>
<feature type="non-terminal residue" evidence="2">
    <location>
        <position position="119"/>
    </location>
</feature>
<dbReference type="Proteomes" id="UP001374535">
    <property type="component" value="Chromosome 6"/>
</dbReference>
<gene>
    <name evidence="2" type="ORF">V8G54_018459</name>
</gene>
<keyword evidence="1" id="KW-0812">Transmembrane</keyword>
<keyword evidence="1" id="KW-0472">Membrane</keyword>
<protein>
    <submittedName>
        <fullName evidence="2">Uncharacterized protein</fullName>
    </submittedName>
</protein>
<keyword evidence="3" id="KW-1185">Reference proteome</keyword>
<feature type="transmembrane region" description="Helical" evidence="1">
    <location>
        <begin position="96"/>
        <end position="118"/>
    </location>
</feature>
<dbReference type="EMBL" id="CP144695">
    <property type="protein sequence ID" value="WVZ05113.1"/>
    <property type="molecule type" value="Genomic_DNA"/>
</dbReference>
<accession>A0AAQ3NAP9</accession>
<sequence>MHKRCNFYNFGGWSFVAKTATAASSAATTKSTSTATATVAATPETATAATASGGSHCLVIRECSHRGLPRQRLGGLGFWNNVVENRVLKREEYFNVWALIGLSWVYKLLLFVIIILLFF</sequence>
<dbReference type="AlphaFoldDB" id="A0AAQ3NAP9"/>
<keyword evidence="1" id="KW-1133">Transmembrane helix</keyword>